<evidence type="ECO:0000313" key="2">
    <source>
        <dbReference type="Proteomes" id="UP000036951"/>
    </source>
</evidence>
<evidence type="ECO:0000313" key="1">
    <source>
        <dbReference type="EMBL" id="KOO69892.1"/>
    </source>
</evidence>
<evidence type="ECO:0008006" key="3">
    <source>
        <dbReference type="Google" id="ProtNLM"/>
    </source>
</evidence>
<organism evidence="1 2">
    <name type="scientific">Xylanibacter rarus</name>
    <dbReference type="NCBI Taxonomy" id="1676614"/>
    <lineage>
        <taxon>Bacteria</taxon>
        <taxon>Pseudomonadati</taxon>
        <taxon>Bacteroidota</taxon>
        <taxon>Bacteroidia</taxon>
        <taxon>Bacteroidales</taxon>
        <taxon>Prevotellaceae</taxon>
        <taxon>Xylanibacter</taxon>
    </lineage>
</organism>
<keyword evidence="2" id="KW-1185">Reference proteome</keyword>
<dbReference type="EMBL" id="LFQU01000001">
    <property type="protein sequence ID" value="KOO69892.1"/>
    <property type="molecule type" value="Genomic_DNA"/>
</dbReference>
<dbReference type="Pfam" id="PF05402">
    <property type="entry name" value="PqqD"/>
    <property type="match status" value="1"/>
</dbReference>
<accession>A0A8E1UT36</accession>
<comment type="caution">
    <text evidence="1">The sequence shown here is derived from an EMBL/GenBank/DDBJ whole genome shotgun (WGS) entry which is preliminary data.</text>
</comment>
<name>A0A8E1UT36_9BACT</name>
<sequence length="90" mass="10206">MVLNPKAGVKLRKVGNQYMIVEANEENANMSDVYSLNHTAALLWQQVEKGGTTPDMLADYLCENFEIDKEVAINDIERQMAEWKSFGLLL</sequence>
<dbReference type="Gene3D" id="1.10.10.1150">
    <property type="entry name" value="Coenzyme PQQ synthesis protein D (PqqD)"/>
    <property type="match status" value="1"/>
</dbReference>
<dbReference type="Proteomes" id="UP000036951">
    <property type="component" value="Unassembled WGS sequence"/>
</dbReference>
<dbReference type="InterPro" id="IPR008792">
    <property type="entry name" value="PQQD"/>
</dbReference>
<protein>
    <recommendedName>
        <fullName evidence="3">PqqD family protein</fullName>
    </recommendedName>
</protein>
<proteinExistence type="predicted"/>
<reference evidence="1 2" key="1">
    <citation type="submission" date="2015-06" db="EMBL/GenBank/DDBJ databases">
        <title>Prevotella sp. 109, sp. nov., a novel member of the family Prevotellaceae isolated from human faeces.</title>
        <authorList>
            <person name="Shkoporov A.N."/>
            <person name="Chaplin A.V."/>
            <person name="Kafarskaia L.I."/>
            <person name="Efimov B.A."/>
        </authorList>
    </citation>
    <scope>NUCLEOTIDE SEQUENCE [LARGE SCALE GENOMIC DNA]</scope>
    <source>
        <strain evidence="1 2">109</strain>
    </source>
</reference>
<dbReference type="AlphaFoldDB" id="A0A8E1UT36"/>
<dbReference type="InterPro" id="IPR041881">
    <property type="entry name" value="PqqD_sf"/>
</dbReference>
<gene>
    <name evidence="1" type="ORF">ACU52_00640</name>
</gene>